<gene>
    <name evidence="3" type="ORF">AB0H72_11325</name>
</gene>
<keyword evidence="1" id="KW-0732">Signal</keyword>
<keyword evidence="4" id="KW-1185">Reference proteome</keyword>
<evidence type="ECO:0000259" key="2">
    <source>
        <dbReference type="Pfam" id="PF26059"/>
    </source>
</evidence>
<proteinExistence type="predicted"/>
<evidence type="ECO:0000313" key="4">
    <source>
        <dbReference type="Proteomes" id="UP001551658"/>
    </source>
</evidence>
<comment type="caution">
    <text evidence="3">The sequence shown here is derived from an EMBL/GenBank/DDBJ whole genome shotgun (WGS) entry which is preliminary data.</text>
</comment>
<feature type="chain" id="PRO_5045414806" evidence="1">
    <location>
        <begin position="22"/>
        <end position="217"/>
    </location>
</feature>
<evidence type="ECO:0000256" key="1">
    <source>
        <dbReference type="SAM" id="SignalP"/>
    </source>
</evidence>
<sequence length="217" mass="21769">MMIRKIVAAVVPLLATTTVGAAVVHAEPAATPEIGYRAELVGNRVVTTLTNGTFEVAGQTVEILDNSGATVMSLPLAVREGATEYPLPHAVREEGRVLELTAVKDVAAARPAAQPVASPQENYAAQANFASQFGLATAIGGFIGTALGAVVGLVTTLPTGVGIPAGVITGAAIGGIIGTLVVGGPTLIVAGVDLFNTLTAAPGTTQWAPRQQVQSAN</sequence>
<dbReference type="Pfam" id="PF26059">
    <property type="entry name" value="DUF8020"/>
    <property type="match status" value="1"/>
</dbReference>
<dbReference type="InterPro" id="IPR058333">
    <property type="entry name" value="DUF8020"/>
</dbReference>
<dbReference type="Proteomes" id="UP001551658">
    <property type="component" value="Unassembled WGS sequence"/>
</dbReference>
<name>A0ABV3F6Q0_9NOCA</name>
<dbReference type="EMBL" id="JBFAIH010000005">
    <property type="protein sequence ID" value="MEV0363283.1"/>
    <property type="molecule type" value="Genomic_DNA"/>
</dbReference>
<reference evidence="3 4" key="1">
    <citation type="submission" date="2024-06" db="EMBL/GenBank/DDBJ databases">
        <title>The Natural Products Discovery Center: Release of the First 8490 Sequenced Strains for Exploring Actinobacteria Biosynthetic Diversity.</title>
        <authorList>
            <person name="Kalkreuter E."/>
            <person name="Kautsar S.A."/>
            <person name="Yang D."/>
            <person name="Bader C.D."/>
            <person name="Teijaro C.N."/>
            <person name="Fluegel L."/>
            <person name="Davis C.M."/>
            <person name="Simpson J.R."/>
            <person name="Lauterbach L."/>
            <person name="Steele A.D."/>
            <person name="Gui C."/>
            <person name="Meng S."/>
            <person name="Li G."/>
            <person name="Viehrig K."/>
            <person name="Ye F."/>
            <person name="Su P."/>
            <person name="Kiefer A.F."/>
            <person name="Nichols A."/>
            <person name="Cepeda A.J."/>
            <person name="Yan W."/>
            <person name="Fan B."/>
            <person name="Jiang Y."/>
            <person name="Adhikari A."/>
            <person name="Zheng C.-J."/>
            <person name="Schuster L."/>
            <person name="Cowan T.M."/>
            <person name="Smanski M.J."/>
            <person name="Chevrette M.G."/>
            <person name="De Carvalho L.P.S."/>
            <person name="Shen B."/>
        </authorList>
    </citation>
    <scope>NUCLEOTIDE SEQUENCE [LARGE SCALE GENOMIC DNA]</scope>
    <source>
        <strain evidence="3 4">NPDC050671</strain>
    </source>
</reference>
<evidence type="ECO:0000313" key="3">
    <source>
        <dbReference type="EMBL" id="MEV0363283.1"/>
    </source>
</evidence>
<feature type="signal peptide" evidence="1">
    <location>
        <begin position="1"/>
        <end position="21"/>
    </location>
</feature>
<feature type="domain" description="DUF8020" evidence="2">
    <location>
        <begin position="34"/>
        <end position="103"/>
    </location>
</feature>
<protein>
    <submittedName>
        <fullName evidence="3">Ammonium transporter</fullName>
    </submittedName>
</protein>
<accession>A0ABV3F6Q0</accession>
<organism evidence="3 4">
    <name type="scientific">Nocardia fusca</name>
    <dbReference type="NCBI Taxonomy" id="941183"/>
    <lineage>
        <taxon>Bacteria</taxon>
        <taxon>Bacillati</taxon>
        <taxon>Actinomycetota</taxon>
        <taxon>Actinomycetes</taxon>
        <taxon>Mycobacteriales</taxon>
        <taxon>Nocardiaceae</taxon>
        <taxon>Nocardia</taxon>
    </lineage>
</organism>
<dbReference type="RefSeq" id="WP_357977181.1">
    <property type="nucleotide sequence ID" value="NZ_JBFAIH010000005.1"/>
</dbReference>